<protein>
    <submittedName>
        <fullName evidence="1">Uncharacterized protein</fullName>
    </submittedName>
</protein>
<gene>
    <name evidence="1" type="ORF">LMUP508_00045</name>
</gene>
<proteinExistence type="predicted"/>
<dbReference type="AlphaFoldDB" id="A0A508YDF9"/>
<organism evidence="1 2">
    <name type="scientific">Limosilactobacillus mucosae</name>
    <name type="common">Lactobacillus mucosae</name>
    <dbReference type="NCBI Taxonomy" id="97478"/>
    <lineage>
        <taxon>Bacteria</taxon>
        <taxon>Bacillati</taxon>
        <taxon>Bacillota</taxon>
        <taxon>Bacilli</taxon>
        <taxon>Lactobacillales</taxon>
        <taxon>Lactobacillaceae</taxon>
        <taxon>Limosilactobacillus</taxon>
    </lineage>
</organism>
<name>A0A508YDF9_LIMMU</name>
<accession>A0A508YDF9</accession>
<evidence type="ECO:0000313" key="1">
    <source>
        <dbReference type="EMBL" id="VTZ87918.1"/>
    </source>
</evidence>
<evidence type="ECO:0000313" key="2">
    <source>
        <dbReference type="Proteomes" id="UP000365705"/>
    </source>
</evidence>
<dbReference type="EMBL" id="CABFNH010000001">
    <property type="protein sequence ID" value="VTZ87918.1"/>
    <property type="molecule type" value="Genomic_DNA"/>
</dbReference>
<sequence length="49" mass="5607">MYIELGIPNTTYDLTKTPKKSRPAFCETTLFAIGINAWETYVSGFKELF</sequence>
<dbReference type="Proteomes" id="UP000365705">
    <property type="component" value="Unassembled WGS sequence"/>
</dbReference>
<reference evidence="1 2" key="1">
    <citation type="submission" date="2019-06" db="EMBL/GenBank/DDBJ databases">
        <authorList>
            <person name="Rodrigo-Torres L."/>
            <person name="Arahal R. D."/>
            <person name="Lucena T."/>
        </authorList>
    </citation>
    <scope>NUCLEOTIDE SEQUENCE [LARGE SCALE GENOMIC DNA]</scope>
    <source>
        <strain evidence="1 2">INIA P508</strain>
    </source>
</reference>